<organism evidence="1 2">
    <name type="scientific">Thermosediminibacter oceani (strain ATCC BAA-1034 / DSM 16646 / JW/IW-1228P)</name>
    <dbReference type="NCBI Taxonomy" id="555079"/>
    <lineage>
        <taxon>Bacteria</taxon>
        <taxon>Bacillati</taxon>
        <taxon>Bacillota</taxon>
        <taxon>Clostridia</taxon>
        <taxon>Thermosediminibacterales</taxon>
        <taxon>Thermosediminibacteraceae</taxon>
        <taxon>Thermosediminibacter</taxon>
    </lineage>
</organism>
<dbReference type="Proteomes" id="UP000000272">
    <property type="component" value="Chromosome"/>
</dbReference>
<sequence length="85" mass="9899">MLVDIHLKLQFSLKIDMHALGGFELDQPITGRDYIQILNRILKSDYGDYKELLEEGIINDFVGLYKPKHKRAIRSINYLTSNIPH</sequence>
<protein>
    <submittedName>
        <fullName evidence="1">SacI domain containing protein</fullName>
    </submittedName>
</protein>
<dbReference type="HOGENOM" id="CLU_2511608_0_0_9"/>
<proteinExistence type="predicted"/>
<evidence type="ECO:0000313" key="1">
    <source>
        <dbReference type="EMBL" id="ADL06957.1"/>
    </source>
</evidence>
<evidence type="ECO:0000313" key="2">
    <source>
        <dbReference type="Proteomes" id="UP000000272"/>
    </source>
</evidence>
<reference evidence="1 2" key="1">
    <citation type="journal article" date="2010" name="Stand. Genomic Sci.">
        <title>Complete genome sequence of Thermosediminibacter oceani type strain (JW/IW-1228P).</title>
        <authorList>
            <person name="Pitluck S."/>
            <person name="Yasawong M."/>
            <person name="Munk C."/>
            <person name="Nolan M."/>
            <person name="Lapidus A."/>
            <person name="Lucas S."/>
            <person name="Glavina Del Rio T."/>
            <person name="Tice H."/>
            <person name="Cheng J.F."/>
            <person name="Bruce D."/>
            <person name="Detter C."/>
            <person name="Tapia R."/>
            <person name="Han C."/>
            <person name="Goodwin L."/>
            <person name="Liolios K."/>
            <person name="Ivanova N."/>
            <person name="Mavromatis K."/>
            <person name="Mikhailova N."/>
            <person name="Pati A."/>
            <person name="Chen A."/>
            <person name="Palaniappan K."/>
            <person name="Land M."/>
            <person name="Hauser L."/>
            <person name="Chang Y.J."/>
            <person name="Jeffries C.D."/>
            <person name="Rohde M."/>
            <person name="Spring S."/>
            <person name="Sikorski J."/>
            <person name="Goker M."/>
            <person name="Woyke T."/>
            <person name="Bristow J."/>
            <person name="Eisen J.A."/>
            <person name="Markowitz V."/>
            <person name="Hugenholtz P."/>
            <person name="Kyrpides N.C."/>
            <person name="Klenk H.P."/>
        </authorList>
    </citation>
    <scope>NUCLEOTIDE SEQUENCE [LARGE SCALE GENOMIC DNA]</scope>
    <source>
        <strain evidence="2">ATCC BAA-1034 / DSM 16646 / JW/IW-1228P</strain>
    </source>
</reference>
<dbReference type="EMBL" id="CP002131">
    <property type="protein sequence ID" value="ADL06957.1"/>
    <property type="molecule type" value="Genomic_DNA"/>
</dbReference>
<name>D9S029_THEOJ</name>
<keyword evidence="2" id="KW-1185">Reference proteome</keyword>
<gene>
    <name evidence="1" type="ordered locus">Toce_0166</name>
</gene>
<dbReference type="AlphaFoldDB" id="D9S029"/>
<accession>D9S029</accession>
<dbReference type="RefSeq" id="WP_013275008.1">
    <property type="nucleotide sequence ID" value="NC_014377.1"/>
</dbReference>
<dbReference type="OrthoDB" id="9759982at2"/>
<dbReference type="KEGG" id="toc:Toce_0166"/>